<dbReference type="Proteomes" id="UP001162131">
    <property type="component" value="Unassembled WGS sequence"/>
</dbReference>
<comment type="caution">
    <text evidence="1">The sequence shown here is derived from an EMBL/GenBank/DDBJ whole genome shotgun (WGS) entry which is preliminary data.</text>
</comment>
<protein>
    <submittedName>
        <fullName evidence="1">Uncharacterized protein</fullName>
    </submittedName>
</protein>
<reference evidence="1" key="1">
    <citation type="submission" date="2021-09" db="EMBL/GenBank/DDBJ databases">
        <authorList>
            <consortium name="AG Swart"/>
            <person name="Singh M."/>
            <person name="Singh A."/>
            <person name="Seah K."/>
            <person name="Emmerich C."/>
        </authorList>
    </citation>
    <scope>NUCLEOTIDE SEQUENCE</scope>
    <source>
        <strain evidence="1">ATCC30299</strain>
    </source>
</reference>
<proteinExistence type="predicted"/>
<name>A0AAU9JYM2_9CILI</name>
<organism evidence="1 2">
    <name type="scientific">Blepharisma stoltei</name>
    <dbReference type="NCBI Taxonomy" id="1481888"/>
    <lineage>
        <taxon>Eukaryota</taxon>
        <taxon>Sar</taxon>
        <taxon>Alveolata</taxon>
        <taxon>Ciliophora</taxon>
        <taxon>Postciliodesmatophora</taxon>
        <taxon>Heterotrichea</taxon>
        <taxon>Heterotrichida</taxon>
        <taxon>Blepharismidae</taxon>
        <taxon>Blepharisma</taxon>
    </lineage>
</organism>
<dbReference type="EMBL" id="CAJZBQ010000052">
    <property type="protein sequence ID" value="CAG9330741.1"/>
    <property type="molecule type" value="Genomic_DNA"/>
</dbReference>
<dbReference type="AlphaFoldDB" id="A0AAU9JYM2"/>
<gene>
    <name evidence="1" type="ORF">BSTOLATCC_MIC52502</name>
</gene>
<evidence type="ECO:0000313" key="1">
    <source>
        <dbReference type="EMBL" id="CAG9330741.1"/>
    </source>
</evidence>
<evidence type="ECO:0000313" key="2">
    <source>
        <dbReference type="Proteomes" id="UP001162131"/>
    </source>
</evidence>
<accession>A0AAU9JYM2</accession>
<sequence length="140" mass="16279">MHPLSEVWSPPKCTHGFSGLQITWVWYLALHLTSTPAQPKDLPFPVAKLYTVKSSAGYRVTVKTEPHNITMTPLNLHVYCNKNFLKKLSYPTATQHFYKKNNAFSLDEFLKKKHKTTLLLACLWPSHRDLDDYCHRSPFY</sequence>
<keyword evidence="2" id="KW-1185">Reference proteome</keyword>